<accession>A0ABZ1BTH0</accession>
<feature type="transmembrane region" description="Helical" evidence="6">
    <location>
        <begin position="176"/>
        <end position="199"/>
    </location>
</feature>
<evidence type="ECO:0000256" key="4">
    <source>
        <dbReference type="ARBA" id="ARBA00023136"/>
    </source>
</evidence>
<proteinExistence type="predicted"/>
<evidence type="ECO:0000256" key="5">
    <source>
        <dbReference type="SAM" id="MobiDB-lite"/>
    </source>
</evidence>
<dbReference type="PANTHER" id="PTHR31851">
    <property type="entry name" value="FE(2+)/MN(2+) TRANSPORTER PCL1"/>
    <property type="match status" value="1"/>
</dbReference>
<name>A0ABZ1BTH0_9FIRM</name>
<gene>
    <name evidence="7" type="ORF">U7230_08160</name>
</gene>
<evidence type="ECO:0000256" key="6">
    <source>
        <dbReference type="SAM" id="Phobius"/>
    </source>
</evidence>
<evidence type="ECO:0000313" key="8">
    <source>
        <dbReference type="Proteomes" id="UP001332192"/>
    </source>
</evidence>
<dbReference type="EMBL" id="CP141615">
    <property type="protein sequence ID" value="WRP16082.1"/>
    <property type="molecule type" value="Genomic_DNA"/>
</dbReference>
<dbReference type="Pfam" id="PF01988">
    <property type="entry name" value="VIT1"/>
    <property type="match status" value="1"/>
</dbReference>
<evidence type="ECO:0000313" key="7">
    <source>
        <dbReference type="EMBL" id="WRP16082.1"/>
    </source>
</evidence>
<evidence type="ECO:0000256" key="2">
    <source>
        <dbReference type="ARBA" id="ARBA00022692"/>
    </source>
</evidence>
<comment type="subcellular location">
    <subcellularLocation>
        <location evidence="1">Endomembrane system</location>
        <topology evidence="1">Multi-pass membrane protein</topology>
    </subcellularLocation>
</comment>
<dbReference type="InterPro" id="IPR008217">
    <property type="entry name" value="Ccc1_fam"/>
</dbReference>
<keyword evidence="3 6" id="KW-1133">Transmembrane helix</keyword>
<evidence type="ECO:0000256" key="1">
    <source>
        <dbReference type="ARBA" id="ARBA00004127"/>
    </source>
</evidence>
<keyword evidence="8" id="KW-1185">Reference proteome</keyword>
<dbReference type="Proteomes" id="UP001332192">
    <property type="component" value="Chromosome"/>
</dbReference>
<evidence type="ECO:0000256" key="3">
    <source>
        <dbReference type="ARBA" id="ARBA00022989"/>
    </source>
</evidence>
<feature type="transmembrane region" description="Helical" evidence="6">
    <location>
        <begin position="211"/>
        <end position="230"/>
    </location>
</feature>
<protein>
    <submittedName>
        <fullName evidence="7">VIT1/CCC1 transporter family protein</fullName>
    </submittedName>
</protein>
<feature type="transmembrane region" description="Helical" evidence="6">
    <location>
        <begin position="242"/>
        <end position="261"/>
    </location>
</feature>
<dbReference type="RefSeq" id="WP_324715355.1">
    <property type="nucleotide sequence ID" value="NZ_CP141615.1"/>
</dbReference>
<reference evidence="7 8" key="1">
    <citation type="journal article" date="2024" name="Front. Microbiol.">
        <title>Novel thermophilic genera Geochorda gen. nov. and Carboxydochorda gen. nov. from the deep terrestrial subsurface reveal the ecophysiological diversity in the class Limnochordia.</title>
        <authorList>
            <person name="Karnachuk O.V."/>
            <person name="Lukina A.P."/>
            <person name="Avakyan M.R."/>
            <person name="Kadnikov V.V."/>
            <person name="Begmatov S."/>
            <person name="Beletsky A.V."/>
            <person name="Vlasova K.G."/>
            <person name="Novikov A.A."/>
            <person name="Shcherbakova V.A."/>
            <person name="Mardanov A.V."/>
            <person name="Ravin N.V."/>
        </authorList>
    </citation>
    <scope>NUCLEOTIDE SEQUENCE [LARGE SCALE GENOMIC DNA]</scope>
    <source>
        <strain evidence="7 8">L945</strain>
    </source>
</reference>
<feature type="compositionally biased region" description="Basic and acidic residues" evidence="5">
    <location>
        <begin position="9"/>
        <end position="27"/>
    </location>
</feature>
<feature type="region of interest" description="Disordered" evidence="5">
    <location>
        <begin position="1"/>
        <end position="36"/>
    </location>
</feature>
<feature type="transmembrane region" description="Helical" evidence="6">
    <location>
        <begin position="47"/>
        <end position="70"/>
    </location>
</feature>
<organism evidence="7 8">
    <name type="scientific">Carboxydichorda subterranea</name>
    <dbReference type="NCBI Taxonomy" id="3109565"/>
    <lineage>
        <taxon>Bacteria</taxon>
        <taxon>Bacillati</taxon>
        <taxon>Bacillota</taxon>
        <taxon>Limnochordia</taxon>
        <taxon>Limnochordales</taxon>
        <taxon>Geochordaceae</taxon>
        <taxon>Carboxydichorda</taxon>
    </lineage>
</organism>
<keyword evidence="4 6" id="KW-0472">Membrane</keyword>
<sequence>MSRLQQARRAYERGDVEQARQAHDTQRIRTSAVEPHQQEQGRYLAEMVYGASDGIVTTFAVVAGVTGAALSPGVVLVLGLANLLGDGFSMAAGAYLSGRSQQDYERKEREREAWEIDHFPEGEREEIREIYRAKGFEGEALEYAVRTITSDRERWIETMMREELHILPERKDPLHAALATFVAFAIGGAVPLLAFVLAGLWEGLRARSFEVAVVLTLLTMFGVGSARSLVTYKPWYRAGLEMLLVGGLAAAIAYAVGYFLGGLA</sequence>
<keyword evidence="2 6" id="KW-0812">Transmembrane</keyword>